<dbReference type="PANTHER" id="PTHR43884">
    <property type="entry name" value="ACYL-COA DEHYDROGENASE"/>
    <property type="match status" value="1"/>
</dbReference>
<dbReference type="SUPFAM" id="SSF47203">
    <property type="entry name" value="Acyl-CoA dehydrogenase C-terminal domain-like"/>
    <property type="match status" value="1"/>
</dbReference>
<name>A0A561VJ69_ACTTI</name>
<evidence type="ECO:0000256" key="4">
    <source>
        <dbReference type="ARBA" id="ARBA00022827"/>
    </source>
</evidence>
<gene>
    <name evidence="9" type="ORF">FHX34_106344</name>
</gene>
<evidence type="ECO:0000259" key="7">
    <source>
        <dbReference type="Pfam" id="PF02770"/>
    </source>
</evidence>
<comment type="caution">
    <text evidence="9">The sequence shown here is derived from an EMBL/GenBank/DDBJ whole genome shotgun (WGS) entry which is preliminary data.</text>
</comment>
<evidence type="ECO:0000256" key="5">
    <source>
        <dbReference type="RuleBase" id="RU362125"/>
    </source>
</evidence>
<evidence type="ECO:0000256" key="2">
    <source>
        <dbReference type="ARBA" id="ARBA00009347"/>
    </source>
</evidence>
<dbReference type="FunFam" id="1.20.140.10:FF:000004">
    <property type="entry name" value="Acyl-CoA dehydrogenase FadE25"/>
    <property type="match status" value="1"/>
</dbReference>
<evidence type="ECO:0000313" key="10">
    <source>
        <dbReference type="Proteomes" id="UP000320239"/>
    </source>
</evidence>
<evidence type="ECO:0000256" key="3">
    <source>
        <dbReference type="ARBA" id="ARBA00022630"/>
    </source>
</evidence>
<dbReference type="Gene3D" id="1.10.540.10">
    <property type="entry name" value="Acyl-CoA dehydrogenase/oxidase, N-terminal domain"/>
    <property type="match status" value="1"/>
</dbReference>
<protein>
    <submittedName>
        <fullName evidence="9">Alkylation response protein AidB-like acyl-CoA dehydrogenase</fullName>
    </submittedName>
</protein>
<feature type="domain" description="Acyl-CoA dehydrogenase/oxidase N-terminal" evidence="8">
    <location>
        <begin position="9"/>
        <end position="119"/>
    </location>
</feature>
<dbReference type="Pfam" id="PF02771">
    <property type="entry name" value="Acyl-CoA_dh_N"/>
    <property type="match status" value="1"/>
</dbReference>
<keyword evidence="10" id="KW-1185">Reference proteome</keyword>
<feature type="domain" description="Acyl-CoA dehydrogenase/oxidase C-terminal" evidence="6">
    <location>
        <begin position="229"/>
        <end position="377"/>
    </location>
</feature>
<comment type="cofactor">
    <cofactor evidence="1 5">
        <name>FAD</name>
        <dbReference type="ChEBI" id="CHEBI:57692"/>
    </cofactor>
</comment>
<dbReference type="SUPFAM" id="SSF56645">
    <property type="entry name" value="Acyl-CoA dehydrogenase NM domain-like"/>
    <property type="match status" value="1"/>
</dbReference>
<evidence type="ECO:0000259" key="8">
    <source>
        <dbReference type="Pfam" id="PF02771"/>
    </source>
</evidence>
<dbReference type="OrthoDB" id="142556at2"/>
<dbReference type="InterPro" id="IPR013786">
    <property type="entry name" value="AcylCoA_DH/ox_N"/>
</dbReference>
<keyword evidence="5" id="KW-0560">Oxidoreductase</keyword>
<dbReference type="GO" id="GO:0003995">
    <property type="term" value="F:acyl-CoA dehydrogenase activity"/>
    <property type="evidence" value="ECO:0007669"/>
    <property type="project" value="InterPro"/>
</dbReference>
<dbReference type="InterPro" id="IPR037069">
    <property type="entry name" value="AcylCoA_DH/ox_N_sf"/>
</dbReference>
<keyword evidence="4 5" id="KW-0274">FAD</keyword>
<dbReference type="AlphaFoldDB" id="A0A561VJ69"/>
<dbReference type="InterPro" id="IPR046373">
    <property type="entry name" value="Acyl-CoA_Oxase/DH_mid-dom_sf"/>
</dbReference>
<dbReference type="Gene3D" id="1.20.140.10">
    <property type="entry name" value="Butyryl-CoA Dehydrogenase, subunit A, domain 3"/>
    <property type="match status" value="1"/>
</dbReference>
<dbReference type="PROSITE" id="PS00073">
    <property type="entry name" value="ACYL_COA_DH_2"/>
    <property type="match status" value="1"/>
</dbReference>
<sequence length="379" mass="40466">MTVDRLLPTPEAHDLLDLTRELATRELAGKVDDYEARGEFPREVLRTLGRAGLLGLPYPEADGGAGQAYEIYLQVLEILAGTWLGIAEAVSVHTLSCFPVAAFGSERQRKALPEMLGGELLGAYCLSEPHGGSDAANLTTRAVPDGEDWLVNGVKAWITHGGVADFYNLFVRTGGPGAKGISCLIADASTPGLLPQPRERLMGLRSSAPAQIVLENARIPHDRLVGREGEGFAIAMRALDAGRLGIAACAVGLAQAATDYAIGYAREREQFGQPIGRFQGVGFMLADMATQVSAARALLLSAARLKDAGRPFSIEAAKAKLFATDVAMRVTTDAVQVLGGYGYVADHPVERWFREAKVLQIVEGTNQIQRMVIARSLTG</sequence>
<dbReference type="InterPro" id="IPR009100">
    <property type="entry name" value="AcylCoA_DH/oxidase_NM_dom_sf"/>
</dbReference>
<dbReference type="PANTHER" id="PTHR43884:SF12">
    <property type="entry name" value="ISOVALERYL-COA DEHYDROGENASE, MITOCHONDRIAL-RELATED"/>
    <property type="match status" value="1"/>
</dbReference>
<dbReference type="RefSeq" id="WP_122978035.1">
    <property type="nucleotide sequence ID" value="NZ_BOMX01000143.1"/>
</dbReference>
<proteinExistence type="inferred from homology"/>
<evidence type="ECO:0000259" key="6">
    <source>
        <dbReference type="Pfam" id="PF00441"/>
    </source>
</evidence>
<dbReference type="Proteomes" id="UP000320239">
    <property type="component" value="Unassembled WGS sequence"/>
</dbReference>
<organism evidence="9 10">
    <name type="scientific">Actinoplanes teichomyceticus</name>
    <dbReference type="NCBI Taxonomy" id="1867"/>
    <lineage>
        <taxon>Bacteria</taxon>
        <taxon>Bacillati</taxon>
        <taxon>Actinomycetota</taxon>
        <taxon>Actinomycetes</taxon>
        <taxon>Micromonosporales</taxon>
        <taxon>Micromonosporaceae</taxon>
        <taxon>Actinoplanes</taxon>
    </lineage>
</organism>
<dbReference type="Pfam" id="PF02770">
    <property type="entry name" value="Acyl-CoA_dh_M"/>
    <property type="match status" value="1"/>
</dbReference>
<dbReference type="InterPro" id="IPR009075">
    <property type="entry name" value="AcylCo_DH/oxidase_C"/>
</dbReference>
<comment type="similarity">
    <text evidence="2 5">Belongs to the acyl-CoA dehydrogenase family.</text>
</comment>
<accession>A0A561VJ69</accession>
<evidence type="ECO:0000313" key="9">
    <source>
        <dbReference type="EMBL" id="TWG11614.1"/>
    </source>
</evidence>
<dbReference type="Gene3D" id="2.40.110.10">
    <property type="entry name" value="Butyryl-CoA Dehydrogenase, subunit A, domain 2"/>
    <property type="match status" value="1"/>
</dbReference>
<dbReference type="Pfam" id="PF00441">
    <property type="entry name" value="Acyl-CoA_dh_1"/>
    <property type="match status" value="1"/>
</dbReference>
<reference evidence="9 10" key="1">
    <citation type="submission" date="2019-06" db="EMBL/GenBank/DDBJ databases">
        <title>Sequencing the genomes of 1000 actinobacteria strains.</title>
        <authorList>
            <person name="Klenk H.-P."/>
        </authorList>
    </citation>
    <scope>NUCLEOTIDE SEQUENCE [LARGE SCALE GENOMIC DNA]</scope>
    <source>
        <strain evidence="9 10">DSM 43866</strain>
    </source>
</reference>
<dbReference type="EMBL" id="VIWY01000006">
    <property type="protein sequence ID" value="TWG11614.1"/>
    <property type="molecule type" value="Genomic_DNA"/>
</dbReference>
<evidence type="ECO:0000256" key="1">
    <source>
        <dbReference type="ARBA" id="ARBA00001974"/>
    </source>
</evidence>
<dbReference type="InterPro" id="IPR006089">
    <property type="entry name" value="Acyl-CoA_DH_CS"/>
</dbReference>
<dbReference type="InterPro" id="IPR006091">
    <property type="entry name" value="Acyl-CoA_Oxase/DH_mid-dom"/>
</dbReference>
<keyword evidence="3 5" id="KW-0285">Flavoprotein</keyword>
<dbReference type="GO" id="GO:0050660">
    <property type="term" value="F:flavin adenine dinucleotide binding"/>
    <property type="evidence" value="ECO:0007669"/>
    <property type="project" value="InterPro"/>
</dbReference>
<feature type="domain" description="Acyl-CoA oxidase/dehydrogenase middle" evidence="7">
    <location>
        <begin position="123"/>
        <end position="216"/>
    </location>
</feature>
<dbReference type="InterPro" id="IPR036250">
    <property type="entry name" value="AcylCo_DH-like_C"/>
</dbReference>